<protein>
    <submittedName>
        <fullName evidence="2">DUF3108 domain-containing protein</fullName>
    </submittedName>
</protein>
<reference evidence="3" key="1">
    <citation type="submission" date="2018-05" db="EMBL/GenBank/DDBJ databases">
        <title>Luteimonas pekinense sp. nov., isolated from human Meibomian gland secretions, Beijing, China.</title>
        <authorList>
            <person name="Wen T."/>
            <person name="Bai H."/>
            <person name="Lv H."/>
        </authorList>
    </citation>
    <scope>NUCLEOTIDE SEQUENCE [LARGE SCALE GENOMIC DNA]</scope>
    <source>
        <strain evidence="3">83-4</strain>
    </source>
</reference>
<evidence type="ECO:0000313" key="2">
    <source>
        <dbReference type="EMBL" id="AXA84581.1"/>
    </source>
</evidence>
<dbReference type="Pfam" id="PF11306">
    <property type="entry name" value="DUF3108"/>
    <property type="match status" value="1"/>
</dbReference>
<gene>
    <name evidence="2" type="ORF">DCD74_07705</name>
</gene>
<evidence type="ECO:0000256" key="1">
    <source>
        <dbReference type="SAM" id="SignalP"/>
    </source>
</evidence>
<dbReference type="RefSeq" id="WP_112926794.1">
    <property type="nucleotide sequence ID" value="NZ_CP029556.1"/>
</dbReference>
<organism evidence="2 3">
    <name type="scientific">Solilutibacter oculi</name>
    <dbReference type="NCBI Taxonomy" id="2698682"/>
    <lineage>
        <taxon>Bacteria</taxon>
        <taxon>Pseudomonadati</taxon>
        <taxon>Pseudomonadota</taxon>
        <taxon>Gammaproteobacteria</taxon>
        <taxon>Lysobacterales</taxon>
        <taxon>Lysobacteraceae</taxon>
        <taxon>Solilutibacter</taxon>
    </lineage>
</organism>
<dbReference type="Proteomes" id="UP000251842">
    <property type="component" value="Chromosome"/>
</dbReference>
<name>A0A344J6C1_9GAMM</name>
<sequence>MRHPLSIALLAALMPATAALAAPQAATPPATAPSVVESTGATDVPFVLRPFTGTYQVFRGESPLGQATMRLVNTGGARWRIDLNILGTQGLAGAAGVNIQQSTVFDATGSQFRPVSQSTVRHALFSTKKTVGIYDWGKSAASWTGDVKKSRRGRVIALQPGDMSGLLINLALMRDAKLGAALQYRFVDDSRMRVQQYAVAPATELVNVGEMSYDTFRIDRVNSGADRTTMWFTPEVPLPVRIHIKDGDDAALDLMLTQYKGV</sequence>
<keyword evidence="3" id="KW-1185">Reference proteome</keyword>
<feature type="signal peptide" evidence="1">
    <location>
        <begin position="1"/>
        <end position="21"/>
    </location>
</feature>
<keyword evidence="1" id="KW-0732">Signal</keyword>
<dbReference type="OrthoDB" id="6007799at2"/>
<accession>A0A344J6C1</accession>
<dbReference type="InterPro" id="IPR021457">
    <property type="entry name" value="DUF3108"/>
</dbReference>
<proteinExistence type="predicted"/>
<dbReference type="KEGG" id="lue:DCD74_07705"/>
<dbReference type="AlphaFoldDB" id="A0A344J6C1"/>
<feature type="chain" id="PRO_5016897554" evidence="1">
    <location>
        <begin position="22"/>
        <end position="262"/>
    </location>
</feature>
<evidence type="ECO:0000313" key="3">
    <source>
        <dbReference type="Proteomes" id="UP000251842"/>
    </source>
</evidence>
<dbReference type="EMBL" id="CP029556">
    <property type="protein sequence ID" value="AXA84581.1"/>
    <property type="molecule type" value="Genomic_DNA"/>
</dbReference>